<dbReference type="EMBL" id="JAUEPT010000098">
    <property type="protein sequence ID" value="KAK0432227.1"/>
    <property type="molecule type" value="Genomic_DNA"/>
</dbReference>
<evidence type="ECO:0000313" key="1">
    <source>
        <dbReference type="EMBL" id="KAK0432227.1"/>
    </source>
</evidence>
<dbReference type="Proteomes" id="UP001175226">
    <property type="component" value="Unassembled WGS sequence"/>
</dbReference>
<reference evidence="1" key="1">
    <citation type="submission" date="2023-06" db="EMBL/GenBank/DDBJ databases">
        <authorList>
            <consortium name="Lawrence Berkeley National Laboratory"/>
            <person name="Ahrendt S."/>
            <person name="Sahu N."/>
            <person name="Indic B."/>
            <person name="Wong-Bajracharya J."/>
            <person name="Merenyi Z."/>
            <person name="Ke H.-M."/>
            <person name="Monk M."/>
            <person name="Kocsube S."/>
            <person name="Drula E."/>
            <person name="Lipzen A."/>
            <person name="Balint B."/>
            <person name="Henrissat B."/>
            <person name="Andreopoulos B."/>
            <person name="Martin F.M."/>
            <person name="Harder C.B."/>
            <person name="Rigling D."/>
            <person name="Ford K.L."/>
            <person name="Foster G.D."/>
            <person name="Pangilinan J."/>
            <person name="Papanicolaou A."/>
            <person name="Barry K."/>
            <person name="LaButti K."/>
            <person name="Viragh M."/>
            <person name="Koriabine M."/>
            <person name="Yan M."/>
            <person name="Riley R."/>
            <person name="Champramary S."/>
            <person name="Plett K.L."/>
            <person name="Tsai I.J."/>
            <person name="Slot J."/>
            <person name="Sipos G."/>
            <person name="Plett J."/>
            <person name="Nagy L.G."/>
            <person name="Grigoriev I.V."/>
        </authorList>
    </citation>
    <scope>NUCLEOTIDE SEQUENCE</scope>
    <source>
        <strain evidence="1">FPL87.14</strain>
    </source>
</reference>
<evidence type="ECO:0000313" key="2">
    <source>
        <dbReference type="Proteomes" id="UP001175226"/>
    </source>
</evidence>
<organism evidence="1 2">
    <name type="scientific">Armillaria borealis</name>
    <dbReference type="NCBI Taxonomy" id="47425"/>
    <lineage>
        <taxon>Eukaryota</taxon>
        <taxon>Fungi</taxon>
        <taxon>Dikarya</taxon>
        <taxon>Basidiomycota</taxon>
        <taxon>Agaricomycotina</taxon>
        <taxon>Agaricomycetes</taxon>
        <taxon>Agaricomycetidae</taxon>
        <taxon>Agaricales</taxon>
        <taxon>Marasmiineae</taxon>
        <taxon>Physalacriaceae</taxon>
        <taxon>Armillaria</taxon>
    </lineage>
</organism>
<dbReference type="AlphaFoldDB" id="A0AA39MFC9"/>
<sequence length="150" mass="16991">MERNNGDQDFLPMFVGDSWQRENTQISTYWLKSCQHPRLIERPGPPEQWLLVIQHSPAISQPSGMPVVLPVIAHPIIFAPQVTIPYISSRQSQRDGYTAAENIMLFYPAIPSLLATHNEYDVASQRTQGLRILHAEDKSSSSHRFLLAQA</sequence>
<name>A0AA39MFC9_9AGAR</name>
<comment type="caution">
    <text evidence="1">The sequence shown here is derived from an EMBL/GenBank/DDBJ whole genome shotgun (WGS) entry which is preliminary data.</text>
</comment>
<accession>A0AA39MFC9</accession>
<proteinExistence type="predicted"/>
<protein>
    <submittedName>
        <fullName evidence="1">Uncharacterized protein</fullName>
    </submittedName>
</protein>
<gene>
    <name evidence="1" type="ORF">EV421DRAFT_1508761</name>
</gene>
<keyword evidence="2" id="KW-1185">Reference proteome</keyword>